<dbReference type="InterPro" id="IPR009432">
    <property type="entry name" value="DUF1075"/>
</dbReference>
<comment type="similarity">
    <text evidence="2">Belongs to the UPF0389 family.</text>
</comment>
<sequence>MQQVTMFQSIYLLRKVSKEVFTTHGKRTYQRLVDVQRSAVRGPTDSRSFMSSQRETAMVPKPGLLQTQPLKVTRCFMADIAEEGVGTHKPSAFQKRIMVLAKMYPSIDKVPLRVTRTQLSVAMDKFRVRACIIMVAITFIAAAVVAMIGRRERQQGKSIATMVEARKRS</sequence>
<dbReference type="Proteomes" id="UP000678393">
    <property type="component" value="Unassembled WGS sequence"/>
</dbReference>
<feature type="transmembrane region" description="Helical" evidence="6">
    <location>
        <begin position="126"/>
        <end position="148"/>
    </location>
</feature>
<gene>
    <name evidence="7" type="ORF">CUNI_LOCUS9318</name>
</gene>
<comment type="subcellular location">
    <subcellularLocation>
        <location evidence="1">Membrane</location>
        <topology evidence="1">Single-pass membrane protein</topology>
    </subcellularLocation>
</comment>
<proteinExistence type="inferred from homology"/>
<evidence type="ECO:0000256" key="4">
    <source>
        <dbReference type="ARBA" id="ARBA00022989"/>
    </source>
</evidence>
<dbReference type="OrthoDB" id="8193498at2759"/>
<dbReference type="PANTHER" id="PTHR13674:SF5">
    <property type="entry name" value="UPF0389 PROTEIN CG9231"/>
    <property type="match status" value="1"/>
</dbReference>
<comment type="caution">
    <text evidence="7">The sequence shown here is derived from an EMBL/GenBank/DDBJ whole genome shotgun (WGS) entry which is preliminary data.</text>
</comment>
<evidence type="ECO:0000313" key="7">
    <source>
        <dbReference type="EMBL" id="CAG5123760.1"/>
    </source>
</evidence>
<dbReference type="EMBL" id="CAJHNH020001610">
    <property type="protein sequence ID" value="CAG5123760.1"/>
    <property type="molecule type" value="Genomic_DNA"/>
</dbReference>
<evidence type="ECO:0000256" key="2">
    <source>
        <dbReference type="ARBA" id="ARBA00007363"/>
    </source>
</evidence>
<dbReference type="PANTHER" id="PTHR13674">
    <property type="entry name" value="GROWTH AND TRANSFORMATION-DEPENDENT PROTEIN"/>
    <property type="match status" value="1"/>
</dbReference>
<dbReference type="GO" id="GO:0016020">
    <property type="term" value="C:membrane"/>
    <property type="evidence" value="ECO:0007669"/>
    <property type="project" value="UniProtKB-SubCell"/>
</dbReference>
<organism evidence="7 8">
    <name type="scientific">Candidula unifasciata</name>
    <dbReference type="NCBI Taxonomy" id="100452"/>
    <lineage>
        <taxon>Eukaryota</taxon>
        <taxon>Metazoa</taxon>
        <taxon>Spiralia</taxon>
        <taxon>Lophotrochozoa</taxon>
        <taxon>Mollusca</taxon>
        <taxon>Gastropoda</taxon>
        <taxon>Heterobranchia</taxon>
        <taxon>Euthyneura</taxon>
        <taxon>Panpulmonata</taxon>
        <taxon>Eupulmonata</taxon>
        <taxon>Stylommatophora</taxon>
        <taxon>Helicina</taxon>
        <taxon>Helicoidea</taxon>
        <taxon>Geomitridae</taxon>
        <taxon>Candidula</taxon>
    </lineage>
</organism>
<dbReference type="Pfam" id="PF06388">
    <property type="entry name" value="DUF1075"/>
    <property type="match status" value="1"/>
</dbReference>
<keyword evidence="3 6" id="KW-0812">Transmembrane</keyword>
<evidence type="ECO:0000256" key="1">
    <source>
        <dbReference type="ARBA" id="ARBA00004167"/>
    </source>
</evidence>
<accession>A0A8S3Z7P7</accession>
<dbReference type="AlphaFoldDB" id="A0A8S3Z7P7"/>
<keyword evidence="4 6" id="KW-1133">Transmembrane helix</keyword>
<name>A0A8S3Z7P7_9EUPU</name>
<evidence type="ECO:0000256" key="5">
    <source>
        <dbReference type="ARBA" id="ARBA00023136"/>
    </source>
</evidence>
<keyword evidence="8" id="KW-1185">Reference proteome</keyword>
<evidence type="ECO:0000313" key="8">
    <source>
        <dbReference type="Proteomes" id="UP000678393"/>
    </source>
</evidence>
<keyword evidence="5 6" id="KW-0472">Membrane</keyword>
<reference evidence="7" key="1">
    <citation type="submission" date="2021-04" db="EMBL/GenBank/DDBJ databases">
        <authorList>
            <consortium name="Molecular Ecology Group"/>
        </authorList>
    </citation>
    <scope>NUCLEOTIDE SEQUENCE</scope>
</reference>
<protein>
    <submittedName>
        <fullName evidence="7">Uncharacterized protein</fullName>
    </submittedName>
</protein>
<evidence type="ECO:0000256" key="3">
    <source>
        <dbReference type="ARBA" id="ARBA00022692"/>
    </source>
</evidence>
<evidence type="ECO:0000256" key="6">
    <source>
        <dbReference type="SAM" id="Phobius"/>
    </source>
</evidence>